<dbReference type="GO" id="GO:0097367">
    <property type="term" value="F:carbohydrate derivative binding"/>
    <property type="evidence" value="ECO:0007669"/>
    <property type="project" value="InterPro"/>
</dbReference>
<evidence type="ECO:0000256" key="3">
    <source>
        <dbReference type="ARBA" id="ARBA00016090"/>
    </source>
</evidence>
<dbReference type="PANTHER" id="PTHR10937:SF0">
    <property type="entry name" value="GLUTAMINE--FRUCTOSE-6-PHOSPHATE TRANSAMINASE (ISOMERIZING)"/>
    <property type="match status" value="1"/>
</dbReference>
<protein>
    <recommendedName>
        <fullName evidence="3">Glutamine--fructose-6-phosphate aminotransferase [isomerizing]</fullName>
        <ecNumber evidence="2">2.6.1.16</ecNumber>
    </recommendedName>
</protein>
<feature type="domain" description="SIS" evidence="5">
    <location>
        <begin position="33"/>
        <end position="178"/>
    </location>
</feature>
<name>A0A937W2H8_UNCTE</name>
<evidence type="ECO:0000313" key="7">
    <source>
        <dbReference type="Proteomes" id="UP000712673"/>
    </source>
</evidence>
<evidence type="ECO:0000256" key="1">
    <source>
        <dbReference type="ARBA" id="ARBA00001031"/>
    </source>
</evidence>
<dbReference type="Gene3D" id="3.40.50.10490">
    <property type="entry name" value="Glucose-6-phosphate isomerase like protein, domain 1"/>
    <property type="match status" value="2"/>
</dbReference>
<reference evidence="6" key="1">
    <citation type="submission" date="2019-03" db="EMBL/GenBank/DDBJ databases">
        <title>Lake Tanganyika Metagenome-Assembled Genomes (MAGs).</title>
        <authorList>
            <person name="Tran P."/>
        </authorList>
    </citation>
    <scope>NUCLEOTIDE SEQUENCE</scope>
    <source>
        <strain evidence="6">K_DeepCast_65m_m2_066</strain>
    </source>
</reference>
<gene>
    <name evidence="6" type="ORF">FJZ47_12010</name>
</gene>
<accession>A0A937W2H8</accession>
<comment type="caution">
    <text evidence="6">The sequence shown here is derived from an EMBL/GenBank/DDBJ whole genome shotgun (WGS) entry which is preliminary data.</text>
</comment>
<dbReference type="CDD" id="cd05008">
    <property type="entry name" value="SIS_GlmS_GlmD_1"/>
    <property type="match status" value="1"/>
</dbReference>
<comment type="catalytic activity">
    <reaction evidence="1">
        <text>D-fructose 6-phosphate + L-glutamine = D-glucosamine 6-phosphate + L-glutamate</text>
        <dbReference type="Rhea" id="RHEA:13237"/>
        <dbReference type="ChEBI" id="CHEBI:29985"/>
        <dbReference type="ChEBI" id="CHEBI:58359"/>
        <dbReference type="ChEBI" id="CHEBI:58725"/>
        <dbReference type="ChEBI" id="CHEBI:61527"/>
        <dbReference type="EC" id="2.6.1.16"/>
    </reaction>
</comment>
<dbReference type="InterPro" id="IPR001347">
    <property type="entry name" value="SIS_dom"/>
</dbReference>
<dbReference type="GO" id="GO:0006487">
    <property type="term" value="P:protein N-linked glycosylation"/>
    <property type="evidence" value="ECO:0007669"/>
    <property type="project" value="TreeGrafter"/>
</dbReference>
<feature type="domain" description="SIS" evidence="5">
    <location>
        <begin position="212"/>
        <end position="354"/>
    </location>
</feature>
<dbReference type="PANTHER" id="PTHR10937">
    <property type="entry name" value="GLUCOSAMINE--FRUCTOSE-6-PHOSPHATE AMINOTRANSFERASE, ISOMERIZING"/>
    <property type="match status" value="1"/>
</dbReference>
<dbReference type="InterPro" id="IPR046348">
    <property type="entry name" value="SIS_dom_sf"/>
</dbReference>
<dbReference type="GO" id="GO:0006047">
    <property type="term" value="P:UDP-N-acetylglucosamine metabolic process"/>
    <property type="evidence" value="ECO:0007669"/>
    <property type="project" value="TreeGrafter"/>
</dbReference>
<dbReference type="Proteomes" id="UP000712673">
    <property type="component" value="Unassembled WGS sequence"/>
</dbReference>
<dbReference type="AlphaFoldDB" id="A0A937W2H8"/>
<evidence type="ECO:0000256" key="4">
    <source>
        <dbReference type="ARBA" id="ARBA00022737"/>
    </source>
</evidence>
<evidence type="ECO:0000256" key="2">
    <source>
        <dbReference type="ARBA" id="ARBA00012916"/>
    </source>
</evidence>
<proteinExistence type="predicted"/>
<dbReference type="GO" id="GO:0004360">
    <property type="term" value="F:glutamine-fructose-6-phosphate transaminase (isomerizing) activity"/>
    <property type="evidence" value="ECO:0007669"/>
    <property type="project" value="UniProtKB-EC"/>
</dbReference>
<evidence type="ECO:0000259" key="5">
    <source>
        <dbReference type="PROSITE" id="PS51464"/>
    </source>
</evidence>
<dbReference type="PROSITE" id="PS51464">
    <property type="entry name" value="SIS"/>
    <property type="match status" value="2"/>
</dbReference>
<dbReference type="EC" id="2.6.1.16" evidence="2"/>
<dbReference type="GO" id="GO:0006002">
    <property type="term" value="P:fructose 6-phosphate metabolic process"/>
    <property type="evidence" value="ECO:0007669"/>
    <property type="project" value="TreeGrafter"/>
</dbReference>
<organism evidence="6 7">
    <name type="scientific">Tectimicrobiota bacterium</name>
    <dbReference type="NCBI Taxonomy" id="2528274"/>
    <lineage>
        <taxon>Bacteria</taxon>
        <taxon>Pseudomonadati</taxon>
        <taxon>Nitrospinota/Tectimicrobiota group</taxon>
        <taxon>Candidatus Tectimicrobiota</taxon>
    </lineage>
</organism>
<keyword evidence="4" id="KW-0677">Repeat</keyword>
<dbReference type="SUPFAM" id="SSF53697">
    <property type="entry name" value="SIS domain"/>
    <property type="match status" value="1"/>
</dbReference>
<dbReference type="InterPro" id="IPR035466">
    <property type="entry name" value="GlmS/AgaS_SIS"/>
</dbReference>
<evidence type="ECO:0000313" key="6">
    <source>
        <dbReference type="EMBL" id="MBM3224510.1"/>
    </source>
</evidence>
<sequence>MATAASPRQMMYAQVVSQPALLLDVFDTAEQAVSEAFSQVQPQRWQGIYTAGCGDSFYAGLACEMAFARFCRLPVKALSSMQFARYEADTLLPHAVLFGISNSGHVSRSIEAVSLARAAGIDTIAVTGNGTSGIAREASAAVAVPIPAMGRSPGIRSYTVQLLSLYLCALRLGEVRQVLSPTEAQTWRQRLRAVASCMEATIKATDEVTQQLAERFKTADHWVFMGSGPSYATAMFIAAKLVESCGANAWGQDIEEWAHIQFFNQQEQTPTWMIMPPGRSIDRALELLPYVKGIGRPTTVVASSEQAILPTQADVVLPVVQPVPEVFSALVYCLAGELLAYYLAEGRGADFFQATRSFRSSGDRLRESHTVRQPEALARMEEAEI</sequence>
<dbReference type="EMBL" id="VGLS01000342">
    <property type="protein sequence ID" value="MBM3224510.1"/>
    <property type="molecule type" value="Genomic_DNA"/>
</dbReference>
<dbReference type="Pfam" id="PF01380">
    <property type="entry name" value="SIS"/>
    <property type="match status" value="1"/>
</dbReference>